<dbReference type="InterPro" id="IPR007110">
    <property type="entry name" value="Ig-like_dom"/>
</dbReference>
<dbReference type="PANTHER" id="PTHR23278">
    <property type="entry name" value="SIDESTEP PROTEIN"/>
    <property type="match status" value="1"/>
</dbReference>
<evidence type="ECO:0000313" key="3">
    <source>
        <dbReference type="Proteomes" id="UP001153714"/>
    </source>
</evidence>
<dbReference type="InterPro" id="IPR013783">
    <property type="entry name" value="Ig-like_fold"/>
</dbReference>
<feature type="domain" description="Ig-like" evidence="1">
    <location>
        <begin position="8"/>
        <end position="104"/>
    </location>
</feature>
<dbReference type="Gene3D" id="2.60.40.10">
    <property type="entry name" value="Immunoglobulins"/>
    <property type="match status" value="1"/>
</dbReference>
<dbReference type="PROSITE" id="PS50835">
    <property type="entry name" value="IG_LIKE"/>
    <property type="match status" value="1"/>
</dbReference>
<dbReference type="OrthoDB" id="10048737at2759"/>
<sequence length="111" mass="12594">MSELPEKPKIFDELDKEVVGVAGPYVEDRSLKLTCVVSGGNPLPRLRWWRDDRVIETQMPIDDGSGISSLALRIMKLSRDYFEAVYTCTADNTLLVPPLRVNVQIQLYPDK</sequence>
<dbReference type="EMBL" id="OU893335">
    <property type="protein sequence ID" value="CAG9792223.1"/>
    <property type="molecule type" value="Genomic_DNA"/>
</dbReference>
<dbReference type="AlphaFoldDB" id="A0A9N9R998"/>
<dbReference type="InterPro" id="IPR036179">
    <property type="entry name" value="Ig-like_dom_sf"/>
</dbReference>
<gene>
    <name evidence="2" type="ORF">DIATSA_LOCUS9773</name>
</gene>
<reference evidence="2" key="2">
    <citation type="submission" date="2022-10" db="EMBL/GenBank/DDBJ databases">
        <authorList>
            <consortium name="ENA_rothamsted_submissions"/>
            <consortium name="culmorum"/>
            <person name="King R."/>
        </authorList>
    </citation>
    <scope>NUCLEOTIDE SEQUENCE</scope>
</reference>
<dbReference type="Pfam" id="PF13927">
    <property type="entry name" value="Ig_3"/>
    <property type="match status" value="1"/>
</dbReference>
<keyword evidence="3" id="KW-1185">Reference proteome</keyword>
<dbReference type="Proteomes" id="UP001153714">
    <property type="component" value="Chromosome 4"/>
</dbReference>
<proteinExistence type="predicted"/>
<dbReference type="SUPFAM" id="SSF48726">
    <property type="entry name" value="Immunoglobulin"/>
    <property type="match status" value="1"/>
</dbReference>
<reference evidence="2" key="1">
    <citation type="submission" date="2021-12" db="EMBL/GenBank/DDBJ databases">
        <authorList>
            <person name="King R."/>
        </authorList>
    </citation>
    <scope>NUCLEOTIDE SEQUENCE</scope>
</reference>
<dbReference type="CDD" id="cd00096">
    <property type="entry name" value="Ig"/>
    <property type="match status" value="1"/>
</dbReference>
<dbReference type="PANTHER" id="PTHR23278:SF19">
    <property type="entry name" value="OBSCURIN"/>
    <property type="match status" value="1"/>
</dbReference>
<evidence type="ECO:0000259" key="1">
    <source>
        <dbReference type="PROSITE" id="PS50835"/>
    </source>
</evidence>
<organism evidence="2 3">
    <name type="scientific">Diatraea saccharalis</name>
    <name type="common">sugarcane borer</name>
    <dbReference type="NCBI Taxonomy" id="40085"/>
    <lineage>
        <taxon>Eukaryota</taxon>
        <taxon>Metazoa</taxon>
        <taxon>Ecdysozoa</taxon>
        <taxon>Arthropoda</taxon>
        <taxon>Hexapoda</taxon>
        <taxon>Insecta</taxon>
        <taxon>Pterygota</taxon>
        <taxon>Neoptera</taxon>
        <taxon>Endopterygota</taxon>
        <taxon>Lepidoptera</taxon>
        <taxon>Glossata</taxon>
        <taxon>Ditrysia</taxon>
        <taxon>Pyraloidea</taxon>
        <taxon>Crambidae</taxon>
        <taxon>Crambinae</taxon>
        <taxon>Diatraea</taxon>
    </lineage>
</organism>
<protein>
    <recommendedName>
        <fullName evidence="1">Ig-like domain-containing protein</fullName>
    </recommendedName>
</protein>
<evidence type="ECO:0000313" key="2">
    <source>
        <dbReference type="EMBL" id="CAG9792223.1"/>
    </source>
</evidence>
<accession>A0A9N9R998</accession>
<name>A0A9N9R998_9NEOP</name>